<protein>
    <submittedName>
        <fullName evidence="3">Uncharacterized protein</fullName>
    </submittedName>
</protein>
<evidence type="ECO:0000256" key="1">
    <source>
        <dbReference type="SAM" id="MobiDB-lite"/>
    </source>
</evidence>
<dbReference type="RefSeq" id="XP_025494136.1">
    <property type="nucleotide sequence ID" value="XM_025631695.1"/>
</dbReference>
<dbReference type="VEuPathDB" id="FungiDB:BO82DRAFT_29062"/>
<dbReference type="Proteomes" id="UP000248340">
    <property type="component" value="Unassembled WGS sequence"/>
</dbReference>
<proteinExistence type="predicted"/>
<dbReference type="GeneID" id="37134436"/>
<reference evidence="3 4" key="1">
    <citation type="submission" date="2016-12" db="EMBL/GenBank/DDBJ databases">
        <title>The genomes of Aspergillus section Nigri reveals drivers in fungal speciation.</title>
        <authorList>
            <consortium name="DOE Joint Genome Institute"/>
            <person name="Vesth T.C."/>
            <person name="Nybo J."/>
            <person name="Theobald S."/>
            <person name="Brandl J."/>
            <person name="Frisvad J.C."/>
            <person name="Nielsen K.F."/>
            <person name="Lyhne E.K."/>
            <person name="Kogle M.E."/>
            <person name="Kuo A."/>
            <person name="Riley R."/>
            <person name="Clum A."/>
            <person name="Nolan M."/>
            <person name="Lipzen A."/>
            <person name="Salamov A."/>
            <person name="Henrissat B."/>
            <person name="Wiebenga A."/>
            <person name="De Vries R.P."/>
            <person name="Grigoriev I.V."/>
            <person name="Mortensen U.H."/>
            <person name="Andersen M.R."/>
            <person name="Baker S.E."/>
        </authorList>
    </citation>
    <scope>NUCLEOTIDE SEQUENCE [LARGE SCALE GENOMIC DNA]</scope>
    <source>
        <strain evidence="3 4">CBS 121591</strain>
    </source>
</reference>
<dbReference type="EMBL" id="KZ821686">
    <property type="protein sequence ID" value="PYH83936.1"/>
    <property type="molecule type" value="Genomic_DNA"/>
</dbReference>
<accession>A0A319CDQ1</accession>
<evidence type="ECO:0000313" key="3">
    <source>
        <dbReference type="EMBL" id="PYH83936.1"/>
    </source>
</evidence>
<feature type="transmembrane region" description="Helical" evidence="2">
    <location>
        <begin position="70"/>
        <end position="88"/>
    </location>
</feature>
<evidence type="ECO:0000313" key="4">
    <source>
        <dbReference type="Proteomes" id="UP000248340"/>
    </source>
</evidence>
<dbReference type="AlphaFoldDB" id="A0A319CDQ1"/>
<sequence length="224" mass="25233">MLVWGNIAQVASLPPPAGTIESFMSCAILHAQEEQEQLEGWQCQIQPHSDRKRGCAGIDCKYIVKFSVPARLHLAFFIIVIVIVTFVSPDRIPPPVLRFLALPTRLSGIEQERNRSFFSDNKKKKTKKRRKKKKKGNHRKSNAPGSPCRTARVFHSLVNNFEGFCRLNFALQSVLSSYRQPPTIHPDRFDLSPFARCDHVPPAFPQAAFYLVSASLLPDGPGVR</sequence>
<organism evidence="3 4">
    <name type="scientific">Aspergillus uvarum CBS 121591</name>
    <dbReference type="NCBI Taxonomy" id="1448315"/>
    <lineage>
        <taxon>Eukaryota</taxon>
        <taxon>Fungi</taxon>
        <taxon>Dikarya</taxon>
        <taxon>Ascomycota</taxon>
        <taxon>Pezizomycotina</taxon>
        <taxon>Eurotiomycetes</taxon>
        <taxon>Eurotiomycetidae</taxon>
        <taxon>Eurotiales</taxon>
        <taxon>Aspergillaceae</taxon>
        <taxon>Aspergillus</taxon>
        <taxon>Aspergillus subgen. Circumdati</taxon>
    </lineage>
</organism>
<feature type="region of interest" description="Disordered" evidence="1">
    <location>
        <begin position="117"/>
        <end position="147"/>
    </location>
</feature>
<keyword evidence="2" id="KW-0472">Membrane</keyword>
<keyword evidence="4" id="KW-1185">Reference proteome</keyword>
<feature type="compositionally biased region" description="Basic residues" evidence="1">
    <location>
        <begin position="122"/>
        <end position="141"/>
    </location>
</feature>
<keyword evidence="2" id="KW-1133">Transmembrane helix</keyword>
<gene>
    <name evidence="3" type="ORF">BO82DRAFT_29062</name>
</gene>
<name>A0A319CDQ1_9EURO</name>
<evidence type="ECO:0000256" key="2">
    <source>
        <dbReference type="SAM" id="Phobius"/>
    </source>
</evidence>
<keyword evidence="2" id="KW-0812">Transmembrane</keyword>